<proteinExistence type="predicted"/>
<evidence type="ECO:0000313" key="3">
    <source>
        <dbReference type="Proteomes" id="UP000277811"/>
    </source>
</evidence>
<feature type="domain" description="Metallo-beta-lactamase" evidence="1">
    <location>
        <begin position="11"/>
        <end position="179"/>
    </location>
</feature>
<dbReference type="PANTHER" id="PTHR47619">
    <property type="entry name" value="METALLO-HYDROLASE YYCJ-RELATED"/>
    <property type="match status" value="1"/>
</dbReference>
<dbReference type="Gene3D" id="3.60.15.10">
    <property type="entry name" value="Ribonuclease Z/Hydroxyacylglutathione hydrolase-like"/>
    <property type="match status" value="1"/>
</dbReference>
<evidence type="ECO:0000313" key="2">
    <source>
        <dbReference type="EMBL" id="VBB05940.1"/>
    </source>
</evidence>
<dbReference type="Pfam" id="PF00753">
    <property type="entry name" value="Lactamase_B"/>
    <property type="match status" value="1"/>
</dbReference>
<dbReference type="PANTHER" id="PTHR47619:SF1">
    <property type="entry name" value="EXODEOXYRIBONUCLEASE WALJ"/>
    <property type="match status" value="1"/>
</dbReference>
<gene>
    <name evidence="2" type="ORF">LUCI_1151</name>
</gene>
<keyword evidence="3" id="KW-1185">Reference proteome</keyword>
<dbReference type="Proteomes" id="UP000277811">
    <property type="component" value="Unassembled WGS sequence"/>
</dbReference>
<accession>A0A498R543</accession>
<dbReference type="AlphaFoldDB" id="A0A498R543"/>
<dbReference type="SUPFAM" id="SSF56281">
    <property type="entry name" value="Metallo-hydrolase/oxidoreductase"/>
    <property type="match status" value="1"/>
</dbReference>
<dbReference type="InterPro" id="IPR001279">
    <property type="entry name" value="Metallo-B-lactamas"/>
</dbReference>
<dbReference type="InterPro" id="IPR052533">
    <property type="entry name" value="WalJ/YycJ-like"/>
</dbReference>
<protein>
    <submittedName>
        <fullName evidence="2">Metallo-beta-lactamase</fullName>
    </submittedName>
</protein>
<reference evidence="2 3" key="1">
    <citation type="submission" date="2018-06" db="EMBL/GenBank/DDBJ databases">
        <authorList>
            <person name="Strepis N."/>
        </authorList>
    </citation>
    <scope>NUCLEOTIDE SEQUENCE [LARGE SCALE GENOMIC DNA]</scope>
    <source>
        <strain evidence="2">LUCI</strain>
    </source>
</reference>
<sequence>MEIHVLASGSTGNAIFLQFENTKLLVDAGISARRIKQGLSAIGTAVEDLDGILLTHEHRDHVAGLTTLTRKYHLPVYARAAAWEAMPVEVVEECCCTLDCGLDIGDVKVEAFNISHDAADPVGFNFFHRHYKCSVATDLGFATGTVKKALSCSDAMVLESNHDLDMLKTGSYPWFLKQRIMSNRGHLSNVDAGWLLARLDRKQHTDVLLAHLSRENNRPELAASTVKTILQEQGLEEEKDFSLYLTYPDRTASYTHRDRRKKENGLF</sequence>
<organism evidence="2 3">
    <name type="scientific">Lucifera butyrica</name>
    <dbReference type="NCBI Taxonomy" id="1351585"/>
    <lineage>
        <taxon>Bacteria</taxon>
        <taxon>Bacillati</taxon>
        <taxon>Bacillota</taxon>
        <taxon>Negativicutes</taxon>
        <taxon>Veillonellales</taxon>
        <taxon>Veillonellaceae</taxon>
        <taxon>Lucifera</taxon>
    </lineage>
</organism>
<dbReference type="RefSeq" id="WP_122626901.1">
    <property type="nucleotide sequence ID" value="NZ_UPPP01000060.1"/>
</dbReference>
<name>A0A498R543_9FIRM</name>
<dbReference type="InterPro" id="IPR036866">
    <property type="entry name" value="RibonucZ/Hydroxyglut_hydro"/>
</dbReference>
<evidence type="ECO:0000259" key="1">
    <source>
        <dbReference type="SMART" id="SM00849"/>
    </source>
</evidence>
<dbReference type="EMBL" id="UPPP01000060">
    <property type="protein sequence ID" value="VBB05940.1"/>
    <property type="molecule type" value="Genomic_DNA"/>
</dbReference>
<dbReference type="SMART" id="SM00849">
    <property type="entry name" value="Lactamase_B"/>
    <property type="match status" value="1"/>
</dbReference>
<dbReference type="OrthoDB" id="9781189at2"/>